<reference evidence="1" key="1">
    <citation type="submission" date="2021-11" db="EMBL/GenBank/DDBJ databases">
        <title>Description of novel Flavobacterium species.</title>
        <authorList>
            <person name="Saticioglu I.B."/>
            <person name="Ay H."/>
            <person name="Altun S."/>
            <person name="Duman M."/>
        </authorList>
    </citation>
    <scope>NUCLEOTIDE SEQUENCE</scope>
    <source>
        <strain evidence="1">F-65</strain>
    </source>
</reference>
<evidence type="ECO:0000313" key="2">
    <source>
        <dbReference type="Proteomes" id="UP001430919"/>
    </source>
</evidence>
<evidence type="ECO:0008006" key="3">
    <source>
        <dbReference type="Google" id="ProtNLM"/>
    </source>
</evidence>
<dbReference type="RefSeq" id="WP_229987221.1">
    <property type="nucleotide sequence ID" value="NZ_JAJJMO010000001.1"/>
</dbReference>
<comment type="caution">
    <text evidence="1">The sequence shown here is derived from an EMBL/GenBank/DDBJ whole genome shotgun (WGS) entry which is preliminary data.</text>
</comment>
<organism evidence="1 2">
    <name type="scientific">Flavobacterium pisciphilum</name>
    <dbReference type="NCBI Taxonomy" id="2893755"/>
    <lineage>
        <taxon>Bacteria</taxon>
        <taxon>Pseudomonadati</taxon>
        <taxon>Bacteroidota</taxon>
        <taxon>Flavobacteriia</taxon>
        <taxon>Flavobacteriales</taxon>
        <taxon>Flavobacteriaceae</taxon>
        <taxon>Flavobacterium</taxon>
    </lineage>
</organism>
<evidence type="ECO:0000313" key="1">
    <source>
        <dbReference type="EMBL" id="MCC9070489.1"/>
    </source>
</evidence>
<accession>A0ABS8MNZ6</accession>
<gene>
    <name evidence="1" type="ORF">LNQ49_02595</name>
</gene>
<proteinExistence type="predicted"/>
<keyword evidence="2" id="KW-1185">Reference proteome</keyword>
<dbReference type="EMBL" id="JAJJMO010000001">
    <property type="protein sequence ID" value="MCC9070489.1"/>
    <property type="molecule type" value="Genomic_DNA"/>
</dbReference>
<sequence length="205" mass="23812">MKNKKLHFIIIPFLALAFLSCASFSKKRFRKEVQNLEIENISQLNGSYTYNPIKRYYSFEKPKPKDIIPDSLMNNNAYMFLLGKYLNEKDKFDSISQLKNNFNIDLRLENNNLLKIKISDNSKVIKDTTLTGKYKKGMFYLDNSFLDCNGIPYLFGGCRNNKRRIGLTKNGNLLINEAVCNEGAFLLIIGSGYSYNLTYEYKRIK</sequence>
<name>A0ABS8MNZ6_9FLAO</name>
<protein>
    <recommendedName>
        <fullName evidence="3">Lipoprotein</fullName>
    </recommendedName>
</protein>
<dbReference type="PROSITE" id="PS51257">
    <property type="entry name" value="PROKAR_LIPOPROTEIN"/>
    <property type="match status" value="1"/>
</dbReference>
<dbReference type="Proteomes" id="UP001430919">
    <property type="component" value="Unassembled WGS sequence"/>
</dbReference>